<evidence type="ECO:0000313" key="4">
    <source>
        <dbReference type="EMBL" id="SFP88313.1"/>
    </source>
</evidence>
<dbReference type="Proteomes" id="UP000199029">
    <property type="component" value="Unassembled WGS sequence"/>
</dbReference>
<dbReference type="InterPro" id="IPR025665">
    <property type="entry name" value="Beta-barrel_OMP_2"/>
</dbReference>
<dbReference type="OrthoDB" id="891525at2"/>
<evidence type="ECO:0000256" key="1">
    <source>
        <dbReference type="SAM" id="MobiDB-lite"/>
    </source>
</evidence>
<keyword evidence="2" id="KW-0732">Signal</keyword>
<dbReference type="EMBL" id="FOXS01000001">
    <property type="protein sequence ID" value="SFP88313.1"/>
    <property type="molecule type" value="Genomic_DNA"/>
</dbReference>
<evidence type="ECO:0000256" key="2">
    <source>
        <dbReference type="SAM" id="SignalP"/>
    </source>
</evidence>
<keyword evidence="5" id="KW-1185">Reference proteome</keyword>
<feature type="signal peptide" evidence="2">
    <location>
        <begin position="1"/>
        <end position="21"/>
    </location>
</feature>
<proteinExistence type="predicted"/>
<feature type="region of interest" description="Disordered" evidence="1">
    <location>
        <begin position="139"/>
        <end position="164"/>
    </location>
</feature>
<accession>A0A1I5TZ46</accession>
<dbReference type="AlphaFoldDB" id="A0A1I5TZ46"/>
<dbReference type="RefSeq" id="WP_092668933.1">
    <property type="nucleotide sequence ID" value="NZ_FOXS01000001.1"/>
</dbReference>
<feature type="compositionally biased region" description="Basic and acidic residues" evidence="1">
    <location>
        <begin position="152"/>
        <end position="164"/>
    </location>
</feature>
<gene>
    <name evidence="4" type="ORF">SAMN04515668_0674</name>
</gene>
<organism evidence="4 5">
    <name type="scientific">Hymenobacter arizonensis</name>
    <name type="common">Siccationidurans arizonensis</name>
    <dbReference type="NCBI Taxonomy" id="1227077"/>
    <lineage>
        <taxon>Bacteria</taxon>
        <taxon>Pseudomonadati</taxon>
        <taxon>Bacteroidota</taxon>
        <taxon>Cytophagia</taxon>
        <taxon>Cytophagales</taxon>
        <taxon>Hymenobacteraceae</taxon>
        <taxon>Hymenobacter</taxon>
    </lineage>
</organism>
<protein>
    <submittedName>
        <fullName evidence="4">Outer membrane protein beta-barrel domain-containing protein</fullName>
    </submittedName>
</protein>
<feature type="chain" id="PRO_5011779655" evidence="2">
    <location>
        <begin position="22"/>
        <end position="383"/>
    </location>
</feature>
<sequence length="383" mass="42633">MQRAFLSFFLLLLVLGAGLNAAQASRLSSRSFVKDTIVIKLPNQATITMVVRDAAQLRQMKNYQLDSLTSRLAGYIMQAEAAAKTATTDRVTMQFYPDKDQPGKNLPEQIRITTHRKQPKSSAVVVLLNKKFGIDVTTDDDGDTNIRKSNPKTKEQRAAARDSARLRQIENKRTSSDLTLDLGLNALVNQKNISATPGQSEAADLRTEGSRYVNIGLDWNTRLGGKRSPMSLTFGPHFAFNNYMLSGNNKWVSQDGITSVVRETDGRQYQKSKLGTSSVNLPVMLRMQLRDKHYKNTFAVGAGGFVGYRIKSWTKLKYTTEGNTIKDKEEGSYNMENFLYGVQGTIGYGSLELFAKYNMNSLFKTNAGPDTQVLSFGVRLFGN</sequence>
<dbReference type="Pfam" id="PF13568">
    <property type="entry name" value="OMP_b-brl_2"/>
    <property type="match status" value="1"/>
</dbReference>
<dbReference type="STRING" id="1227077.SAMN04515668_0674"/>
<feature type="domain" description="Outer membrane protein beta-barrel" evidence="3">
    <location>
        <begin position="182"/>
        <end position="359"/>
    </location>
</feature>
<evidence type="ECO:0000313" key="5">
    <source>
        <dbReference type="Proteomes" id="UP000199029"/>
    </source>
</evidence>
<name>A0A1I5TZ46_HYMAR</name>
<evidence type="ECO:0000259" key="3">
    <source>
        <dbReference type="Pfam" id="PF13568"/>
    </source>
</evidence>
<reference evidence="5" key="1">
    <citation type="submission" date="2016-10" db="EMBL/GenBank/DDBJ databases">
        <authorList>
            <person name="Varghese N."/>
            <person name="Submissions S."/>
        </authorList>
    </citation>
    <scope>NUCLEOTIDE SEQUENCE [LARGE SCALE GENOMIC DNA]</scope>
    <source>
        <strain evidence="5">OR362-8,ATCC BAA-1266,JCM 13504</strain>
    </source>
</reference>